<keyword evidence="1" id="KW-0812">Transmembrane</keyword>
<gene>
    <name evidence="3" type="ORF">ACFSAH_07575</name>
</gene>
<reference evidence="4" key="1">
    <citation type="journal article" date="2019" name="Int. J. Syst. Evol. Microbiol.">
        <title>The Global Catalogue of Microorganisms (GCM) 10K type strain sequencing project: providing services to taxonomists for standard genome sequencing and annotation.</title>
        <authorList>
            <consortium name="The Broad Institute Genomics Platform"/>
            <consortium name="The Broad Institute Genome Sequencing Center for Infectious Disease"/>
            <person name="Wu L."/>
            <person name="Ma J."/>
        </authorList>
    </citation>
    <scope>NUCLEOTIDE SEQUENCE [LARGE SCALE GENOMIC DNA]</scope>
    <source>
        <strain evidence="4">CCUG 53762</strain>
    </source>
</reference>
<feature type="transmembrane region" description="Helical" evidence="1">
    <location>
        <begin position="153"/>
        <end position="178"/>
    </location>
</feature>
<comment type="caution">
    <text evidence="3">The sequence shown here is derived from an EMBL/GenBank/DDBJ whole genome shotgun (WGS) entry which is preliminary data.</text>
</comment>
<feature type="transmembrane region" description="Helical" evidence="1">
    <location>
        <begin position="68"/>
        <end position="91"/>
    </location>
</feature>
<evidence type="ECO:0000313" key="4">
    <source>
        <dbReference type="Proteomes" id="UP001597118"/>
    </source>
</evidence>
<feature type="transmembrane region" description="Helical" evidence="1">
    <location>
        <begin position="119"/>
        <end position="141"/>
    </location>
</feature>
<keyword evidence="4" id="KW-1185">Reference proteome</keyword>
<proteinExistence type="predicted"/>
<dbReference type="PANTHER" id="PTHR42208:SF1">
    <property type="entry name" value="HEAVY METAL TRANSPORTER"/>
    <property type="match status" value="1"/>
</dbReference>
<dbReference type="Pfam" id="PF13386">
    <property type="entry name" value="DsbD_2"/>
    <property type="match status" value="1"/>
</dbReference>
<dbReference type="Proteomes" id="UP001597118">
    <property type="component" value="Unassembled WGS sequence"/>
</dbReference>
<keyword evidence="1" id="KW-1133">Transmembrane helix</keyword>
<sequence length="224" mass="24502">MNHLQLAFFIGLFGSLHCVGMCGPLAFAIPNGDKKRWLVVIDKLIYQLGRAISYAFLGLLVGMLGKRIWIAGFQQTLSVVCGLVIVVYSIIRLKPNSRLSIYNFPFINNIISKAIRNKYGHFIIGVLNGFLPCAFVYIALATAINSTSAYQSALFMFCFGLGTLPLMFAAAVGVSFAGASVRKTINNILPILSLFLGIWFILRGLSLDIPFLSPVINGTEAICR</sequence>
<evidence type="ECO:0000256" key="1">
    <source>
        <dbReference type="SAM" id="Phobius"/>
    </source>
</evidence>
<dbReference type="EMBL" id="JBHUDG010000006">
    <property type="protein sequence ID" value="MFD1629729.1"/>
    <property type="molecule type" value="Genomic_DNA"/>
</dbReference>
<feature type="domain" description="Urease accessory protein UreH-like transmembrane" evidence="2">
    <location>
        <begin position="7"/>
        <end position="199"/>
    </location>
</feature>
<keyword evidence="1" id="KW-0472">Membrane</keyword>
<evidence type="ECO:0000259" key="2">
    <source>
        <dbReference type="Pfam" id="PF13386"/>
    </source>
</evidence>
<accession>A0ABW4IBM0</accession>
<evidence type="ECO:0000313" key="3">
    <source>
        <dbReference type="EMBL" id="MFD1629729.1"/>
    </source>
</evidence>
<organism evidence="3 4">
    <name type="scientific">Pseudopedobacter beijingensis</name>
    <dbReference type="NCBI Taxonomy" id="1207056"/>
    <lineage>
        <taxon>Bacteria</taxon>
        <taxon>Pseudomonadati</taxon>
        <taxon>Bacteroidota</taxon>
        <taxon>Sphingobacteriia</taxon>
        <taxon>Sphingobacteriales</taxon>
        <taxon>Sphingobacteriaceae</taxon>
        <taxon>Pseudopedobacter</taxon>
    </lineage>
</organism>
<feature type="transmembrane region" description="Helical" evidence="1">
    <location>
        <begin position="184"/>
        <end position="202"/>
    </location>
</feature>
<dbReference type="PANTHER" id="PTHR42208">
    <property type="entry name" value="HEAVY METAL TRANSPORTER-RELATED"/>
    <property type="match status" value="1"/>
</dbReference>
<protein>
    <submittedName>
        <fullName evidence="3">Sulfite exporter TauE/SafE family protein</fullName>
    </submittedName>
</protein>
<dbReference type="RefSeq" id="WP_379662110.1">
    <property type="nucleotide sequence ID" value="NZ_JBHUDG010000006.1"/>
</dbReference>
<name>A0ABW4IBM0_9SPHI</name>
<dbReference type="InterPro" id="IPR039447">
    <property type="entry name" value="UreH-like_TM_dom"/>
</dbReference>